<protein>
    <submittedName>
        <fullName evidence="1">Uncharacterized protein</fullName>
    </submittedName>
</protein>
<proteinExistence type="predicted"/>
<evidence type="ECO:0000313" key="1">
    <source>
        <dbReference type="EMBL" id="JAD60175.1"/>
    </source>
</evidence>
<reference evidence="1" key="1">
    <citation type="submission" date="2014-09" db="EMBL/GenBank/DDBJ databases">
        <authorList>
            <person name="Magalhaes I.L.F."/>
            <person name="Oliveira U."/>
            <person name="Santos F.R."/>
            <person name="Vidigal T.H.D.A."/>
            <person name="Brescovit A.D."/>
            <person name="Santos A.J."/>
        </authorList>
    </citation>
    <scope>NUCLEOTIDE SEQUENCE</scope>
    <source>
        <tissue evidence="1">Shoot tissue taken approximately 20 cm above the soil surface</tissue>
    </source>
</reference>
<accession>A0A0A9BG35</accession>
<sequence length="26" mass="3201">MRNIVLEQEVMAGYTERNYRREECLP</sequence>
<reference evidence="1" key="2">
    <citation type="journal article" date="2015" name="Data Brief">
        <title>Shoot transcriptome of the giant reed, Arundo donax.</title>
        <authorList>
            <person name="Barrero R.A."/>
            <person name="Guerrero F.D."/>
            <person name="Moolhuijzen P."/>
            <person name="Goolsby J.A."/>
            <person name="Tidwell J."/>
            <person name="Bellgard S.E."/>
            <person name="Bellgard M.I."/>
        </authorList>
    </citation>
    <scope>NUCLEOTIDE SEQUENCE</scope>
    <source>
        <tissue evidence="1">Shoot tissue taken approximately 20 cm above the soil surface</tissue>
    </source>
</reference>
<organism evidence="1">
    <name type="scientific">Arundo donax</name>
    <name type="common">Giant reed</name>
    <name type="synonym">Donax arundinaceus</name>
    <dbReference type="NCBI Taxonomy" id="35708"/>
    <lineage>
        <taxon>Eukaryota</taxon>
        <taxon>Viridiplantae</taxon>
        <taxon>Streptophyta</taxon>
        <taxon>Embryophyta</taxon>
        <taxon>Tracheophyta</taxon>
        <taxon>Spermatophyta</taxon>
        <taxon>Magnoliopsida</taxon>
        <taxon>Liliopsida</taxon>
        <taxon>Poales</taxon>
        <taxon>Poaceae</taxon>
        <taxon>PACMAD clade</taxon>
        <taxon>Arundinoideae</taxon>
        <taxon>Arundineae</taxon>
        <taxon>Arundo</taxon>
    </lineage>
</organism>
<name>A0A0A9BG35_ARUDO</name>
<dbReference type="AlphaFoldDB" id="A0A0A9BG35"/>
<dbReference type="EMBL" id="GBRH01237720">
    <property type="protein sequence ID" value="JAD60175.1"/>
    <property type="molecule type" value="Transcribed_RNA"/>
</dbReference>